<dbReference type="NCBIfam" id="NF008671">
    <property type="entry name" value="PRK11675.1"/>
    <property type="match status" value="1"/>
</dbReference>
<organism evidence="2 3">
    <name type="scientific">Marinomonas spartinae</name>
    <dbReference type="NCBI Taxonomy" id="1792290"/>
    <lineage>
        <taxon>Bacteria</taxon>
        <taxon>Pseudomonadati</taxon>
        <taxon>Pseudomonadota</taxon>
        <taxon>Gammaproteobacteria</taxon>
        <taxon>Oceanospirillales</taxon>
        <taxon>Oceanospirillaceae</taxon>
        <taxon>Marinomonas</taxon>
    </lineage>
</organism>
<dbReference type="EMBL" id="FLOB01000004">
    <property type="protein sequence ID" value="SBS31411.1"/>
    <property type="molecule type" value="Genomic_DNA"/>
</dbReference>
<keyword evidence="3" id="KW-1185">Reference proteome</keyword>
<evidence type="ECO:0000256" key="1">
    <source>
        <dbReference type="SAM" id="MobiDB-lite"/>
    </source>
</evidence>
<sequence>MAKASSDRNTIDLFGSSRGRPRKQPLNRKDQLKINKRIQREKEKALGFKRLELVIDQDTIDKLDQLCELNDVKRAEWLTMQIALSFSKAKLSKAKNNKEKKSKTNKTATPNEQVIQQTAE</sequence>
<dbReference type="STRING" id="1792290.MSP8886_02108"/>
<feature type="region of interest" description="Disordered" evidence="1">
    <location>
        <begin position="90"/>
        <end position="120"/>
    </location>
</feature>
<dbReference type="Proteomes" id="UP000092544">
    <property type="component" value="Unassembled WGS sequence"/>
</dbReference>
<evidence type="ECO:0000313" key="2">
    <source>
        <dbReference type="EMBL" id="SBS31411.1"/>
    </source>
</evidence>
<dbReference type="OrthoDB" id="6105869at2"/>
<proteinExistence type="predicted"/>
<protein>
    <submittedName>
        <fullName evidence="2">LexA regulated protein</fullName>
    </submittedName>
</protein>
<gene>
    <name evidence="2" type="ORF">MSP8886_02108</name>
</gene>
<feature type="compositionally biased region" description="Polar residues" evidence="1">
    <location>
        <begin position="110"/>
        <end position="120"/>
    </location>
</feature>
<dbReference type="AlphaFoldDB" id="A0A1A8TGM6"/>
<accession>A0A1A8TGM6</accession>
<reference evidence="2 3" key="1">
    <citation type="submission" date="2016-06" db="EMBL/GenBank/DDBJ databases">
        <authorList>
            <person name="Kjaerup R.B."/>
            <person name="Dalgaard T.S."/>
            <person name="Juul-Madsen H.R."/>
        </authorList>
    </citation>
    <scope>NUCLEOTIDE SEQUENCE [LARGE SCALE GENOMIC DNA]</scope>
    <source>
        <strain evidence="2 3">CECT 8886</strain>
    </source>
</reference>
<dbReference type="RefSeq" id="WP_067016144.1">
    <property type="nucleotide sequence ID" value="NZ_FLOB01000004.1"/>
</dbReference>
<feature type="compositionally biased region" description="Basic residues" evidence="1">
    <location>
        <begin position="90"/>
        <end position="104"/>
    </location>
</feature>
<feature type="compositionally biased region" description="Basic and acidic residues" evidence="1">
    <location>
        <begin position="1"/>
        <end position="10"/>
    </location>
</feature>
<feature type="region of interest" description="Disordered" evidence="1">
    <location>
        <begin position="1"/>
        <end position="30"/>
    </location>
</feature>
<evidence type="ECO:0000313" key="3">
    <source>
        <dbReference type="Proteomes" id="UP000092544"/>
    </source>
</evidence>
<name>A0A1A8TGM6_9GAMM</name>